<dbReference type="AlphaFoldDB" id="A0A2T4UCS3"/>
<sequence>MSTTFERRDTARIMAAVALAASFTPSLLRRRRRDQAAVTAGAVVLGAGAGAVTEVAVLRLAERLGSESEARLAVAGIGAAATLAELPSSPSDLVAAVGTGARVAGIGALLGALAPVRERREPVDRVALAGAVALGASGWWAWKRTDPRRQRPRMTAYPPVGGTFLPTVSGGAGSAVPREGLDFEGTRFLACAVPAADIRALRPDGGPAVDPVRVFVGVGSAPTVQERARLAIDELERLGGLDRGRVVVWSATLRGFVNPVPLDAEEVLCRGDVASVCVQYWDRPTLAMPFKVPVARDTHRAVLAELAARLADRPHRPEVVVYGESLGAWASQEVFKDGGVAALDAAGVDRALWAGTPFFSGLRRAFQKDRVPRDERVALVSTRELLDADPAAARALRFAFLDRRVDPVVLFSGFDVLWRRPEWLDERLHEDGGPDGLRWVPGITFLQLVFDLLRATRWTSDLPQAAAHDYRVELPLAVNLALGHHLPPDAAQQLADRLIEREVARGARLRALRRGEPDPASATVPAPG</sequence>
<evidence type="ECO:0000259" key="2">
    <source>
        <dbReference type="Pfam" id="PF10081"/>
    </source>
</evidence>
<evidence type="ECO:0000313" key="3">
    <source>
        <dbReference type="EMBL" id="PTL55026.1"/>
    </source>
</evidence>
<evidence type="ECO:0000256" key="1">
    <source>
        <dbReference type="SAM" id="Phobius"/>
    </source>
</evidence>
<protein>
    <recommendedName>
        <fullName evidence="2">Alpha/beta-hydrolase catalytic domain-containing protein</fullName>
    </recommendedName>
</protein>
<evidence type="ECO:0000313" key="4">
    <source>
        <dbReference type="Proteomes" id="UP000240739"/>
    </source>
</evidence>
<dbReference type="InterPro" id="IPR027787">
    <property type="entry name" value="Alpha/beta-hydrolase_catalytic"/>
</dbReference>
<dbReference type="Pfam" id="PF10081">
    <property type="entry name" value="Abhydrolase_9"/>
    <property type="match status" value="1"/>
</dbReference>
<keyword evidence="1" id="KW-1133">Transmembrane helix</keyword>
<comment type="caution">
    <text evidence="3">The sequence shown here is derived from an EMBL/GenBank/DDBJ whole genome shotgun (WGS) entry which is preliminary data.</text>
</comment>
<gene>
    <name evidence="3" type="ORF">C7Y72_20870</name>
</gene>
<feature type="transmembrane region" description="Helical" evidence="1">
    <location>
        <begin position="40"/>
        <end position="61"/>
    </location>
</feature>
<keyword evidence="1" id="KW-0812">Transmembrane</keyword>
<keyword evidence="1" id="KW-0472">Membrane</keyword>
<dbReference type="RefSeq" id="WP_107571127.1">
    <property type="nucleotide sequence ID" value="NZ_PYYB01000004.1"/>
</dbReference>
<proteinExistence type="predicted"/>
<keyword evidence="4" id="KW-1185">Reference proteome</keyword>
<name>A0A2T4UCS3_9ACTN</name>
<dbReference type="EMBL" id="PYYB01000004">
    <property type="protein sequence ID" value="PTL55026.1"/>
    <property type="molecule type" value="Genomic_DNA"/>
</dbReference>
<feature type="domain" description="Alpha/beta-hydrolase catalytic" evidence="2">
    <location>
        <begin position="212"/>
        <end position="474"/>
    </location>
</feature>
<reference evidence="3 4" key="1">
    <citation type="submission" date="2018-03" db="EMBL/GenBank/DDBJ databases">
        <title>Aquarubrobacter algicola gen. nov., sp. nov., a novel actinobacterium isolated from shallow eutrophic lake during the end of cyanobacterial harmful algal blooms.</title>
        <authorList>
            <person name="Chun S.J."/>
        </authorList>
    </citation>
    <scope>NUCLEOTIDE SEQUENCE [LARGE SCALE GENOMIC DNA]</scope>
    <source>
        <strain evidence="3 4">Seoho-28</strain>
    </source>
</reference>
<organism evidence="3 4">
    <name type="scientific">Paraconexibacter algicola</name>
    <dbReference type="NCBI Taxonomy" id="2133960"/>
    <lineage>
        <taxon>Bacteria</taxon>
        <taxon>Bacillati</taxon>
        <taxon>Actinomycetota</taxon>
        <taxon>Thermoleophilia</taxon>
        <taxon>Solirubrobacterales</taxon>
        <taxon>Paraconexibacteraceae</taxon>
        <taxon>Paraconexibacter</taxon>
    </lineage>
</organism>
<dbReference type="OrthoDB" id="4397445at2"/>
<accession>A0A2T4UCS3</accession>
<dbReference type="Proteomes" id="UP000240739">
    <property type="component" value="Unassembled WGS sequence"/>
</dbReference>